<evidence type="ECO:0000313" key="3">
    <source>
        <dbReference type="Proteomes" id="UP001254608"/>
    </source>
</evidence>
<keyword evidence="1" id="KW-0472">Membrane</keyword>
<keyword evidence="1" id="KW-0812">Transmembrane</keyword>
<comment type="caution">
    <text evidence="2">The sequence shown here is derived from an EMBL/GenBank/DDBJ whole genome shotgun (WGS) entry which is preliminary data.</text>
</comment>
<feature type="transmembrane region" description="Helical" evidence="1">
    <location>
        <begin position="73"/>
        <end position="97"/>
    </location>
</feature>
<reference evidence="2 3" key="1">
    <citation type="submission" date="2023-09" db="EMBL/GenBank/DDBJ databases">
        <authorList>
            <person name="Rey-Velasco X."/>
        </authorList>
    </citation>
    <scope>NUCLEOTIDE SEQUENCE [LARGE SCALE GENOMIC DNA]</scope>
    <source>
        <strain evidence="2 3">W345</strain>
    </source>
</reference>
<keyword evidence="3" id="KW-1185">Reference proteome</keyword>
<keyword evidence="1" id="KW-1133">Transmembrane helix</keyword>
<gene>
    <name evidence="2" type="ORF">RM530_01460</name>
</gene>
<evidence type="ECO:0000256" key="1">
    <source>
        <dbReference type="SAM" id="Phobius"/>
    </source>
</evidence>
<accession>A0ABU2WEI7</accession>
<feature type="transmembrane region" description="Helical" evidence="1">
    <location>
        <begin position="41"/>
        <end position="61"/>
    </location>
</feature>
<dbReference type="Proteomes" id="UP001254608">
    <property type="component" value="Unassembled WGS sequence"/>
</dbReference>
<feature type="transmembrane region" description="Helical" evidence="1">
    <location>
        <begin position="411"/>
        <end position="434"/>
    </location>
</feature>
<sequence>MMIVAALLVVFDLAVHAMVVRTSHSPDLIVEEARISLFSKVLNVLPLILWLLTVALTIYELKRAASEQTAWNLWTAIITAMFGLTLTLILAAAPLAFSSAPDFMVKKFTSEKSRLSMTRSKATLDGIRSYDSVEVNTISSRVLSDDSPASRVFSIIFPVTLFGASEVEQEIALRITDIISTPAINNVGIGLGDAQEKYRDGRSRIAAAFKKYKSRSESYERSILVEQLRADSRLHWSTAYAAIRSDRSASTLSNPAEVASYQAIAKGISYDAAFSSLRPILEREAMNRWRRSAFGSLAPSLSSSQFFATSTAKKMMQAAVGDDFQDEFMRYRQLTTDEIYALLTARAVEDALVDVKCYSEENLHVPGGQCYAMGLQSSVEVISPLILMTFSLIWIFVAASELIGELLGKGLGVPTGLTAILTFVALVVLAPLVVGQFSNYSEIQIAVLEQLADDVPALMLVGVDWVMSVEPALEYGGLWLYDHAGIGRFIEITTSQ</sequence>
<proteinExistence type="predicted"/>
<dbReference type="EMBL" id="JAVRIC010000002">
    <property type="protein sequence ID" value="MDT0496034.1"/>
    <property type="molecule type" value="Genomic_DNA"/>
</dbReference>
<feature type="transmembrane region" description="Helical" evidence="1">
    <location>
        <begin position="381"/>
        <end position="399"/>
    </location>
</feature>
<organism evidence="2 3">
    <name type="scientific">Banduia mediterranea</name>
    <dbReference type="NCBI Taxonomy" id="3075609"/>
    <lineage>
        <taxon>Bacteria</taxon>
        <taxon>Pseudomonadati</taxon>
        <taxon>Pseudomonadota</taxon>
        <taxon>Gammaproteobacteria</taxon>
        <taxon>Nevskiales</taxon>
        <taxon>Algiphilaceae</taxon>
        <taxon>Banduia</taxon>
    </lineage>
</organism>
<evidence type="ECO:0000313" key="2">
    <source>
        <dbReference type="EMBL" id="MDT0496034.1"/>
    </source>
</evidence>
<protein>
    <submittedName>
        <fullName evidence="2">Uncharacterized protein</fullName>
    </submittedName>
</protein>
<name>A0ABU2WEI7_9GAMM</name>
<dbReference type="RefSeq" id="WP_311363429.1">
    <property type="nucleotide sequence ID" value="NZ_JAVRIC010000002.1"/>
</dbReference>